<dbReference type="EMBL" id="PQXI01000007">
    <property type="protein sequence ID" value="TGO30170.1"/>
    <property type="molecule type" value="Genomic_DNA"/>
</dbReference>
<evidence type="ECO:0000313" key="2">
    <source>
        <dbReference type="EMBL" id="TGO30170.1"/>
    </source>
</evidence>
<comment type="caution">
    <text evidence="2">The sequence shown here is derived from an EMBL/GenBank/DDBJ whole genome shotgun (WGS) entry which is preliminary data.</text>
</comment>
<dbReference type="Proteomes" id="UP000297910">
    <property type="component" value="Unassembled WGS sequence"/>
</dbReference>
<dbReference type="AlphaFoldDB" id="A0A4Z1G3T5"/>
<keyword evidence="3" id="KW-1185">Reference proteome</keyword>
<feature type="compositionally biased region" description="Basic and acidic residues" evidence="1">
    <location>
        <begin position="92"/>
        <end position="104"/>
    </location>
</feature>
<feature type="region of interest" description="Disordered" evidence="1">
    <location>
        <begin position="78"/>
        <end position="104"/>
    </location>
</feature>
<reference evidence="2 3" key="1">
    <citation type="submission" date="2017-12" db="EMBL/GenBank/DDBJ databases">
        <title>Comparative genomics of Botrytis spp.</title>
        <authorList>
            <person name="Valero-Jimenez C.A."/>
            <person name="Tapia P."/>
            <person name="Veloso J."/>
            <person name="Silva-Moreno E."/>
            <person name="Staats M."/>
            <person name="Valdes J.H."/>
            <person name="Van Kan J.A.L."/>
        </authorList>
    </citation>
    <scope>NUCLEOTIDE SEQUENCE [LARGE SCALE GENOMIC DNA]</scope>
    <source>
        <strain evidence="2 3">Bp0003</strain>
    </source>
</reference>
<accession>A0A4Z1G3T5</accession>
<name>A0A4Z1G3T5_9HELO</name>
<evidence type="ECO:0000256" key="1">
    <source>
        <dbReference type="SAM" id="MobiDB-lite"/>
    </source>
</evidence>
<organism evidence="2 3">
    <name type="scientific">Botrytis paeoniae</name>
    <dbReference type="NCBI Taxonomy" id="278948"/>
    <lineage>
        <taxon>Eukaryota</taxon>
        <taxon>Fungi</taxon>
        <taxon>Dikarya</taxon>
        <taxon>Ascomycota</taxon>
        <taxon>Pezizomycotina</taxon>
        <taxon>Leotiomycetes</taxon>
        <taxon>Helotiales</taxon>
        <taxon>Sclerotiniaceae</taxon>
        <taxon>Botrytis</taxon>
    </lineage>
</organism>
<sequence length="104" mass="11513">MNGSSLVAPMKQVVDINSGPEWSPQDDHAFSSENPLEWHLDSIVADEKLEQASEVDAERFSGQNSLWSVGKWIFRPESSAEEEPEIPCLKSGAEEPKRETTPTG</sequence>
<protein>
    <submittedName>
        <fullName evidence="2">Uncharacterized protein</fullName>
    </submittedName>
</protein>
<evidence type="ECO:0000313" key="3">
    <source>
        <dbReference type="Proteomes" id="UP000297910"/>
    </source>
</evidence>
<gene>
    <name evidence="2" type="ORF">BPAE_0007g00470</name>
</gene>
<proteinExistence type="predicted"/>